<dbReference type="GO" id="GO:0003677">
    <property type="term" value="F:DNA binding"/>
    <property type="evidence" value="ECO:0007669"/>
    <property type="project" value="InterPro"/>
</dbReference>
<feature type="domain" description="Transposase IS116/IS110/IS902 C-terminal" evidence="3">
    <location>
        <begin position="218"/>
        <end position="294"/>
    </location>
</feature>
<evidence type="ECO:0000313" key="5">
    <source>
        <dbReference type="Proteomes" id="UP000035287"/>
    </source>
</evidence>
<dbReference type="InterPro" id="IPR047650">
    <property type="entry name" value="Transpos_IS110"/>
</dbReference>
<dbReference type="InterPro" id="IPR002525">
    <property type="entry name" value="Transp_IS110-like_N"/>
</dbReference>
<dbReference type="KEGG" id="cna:AB433_15585"/>
<dbReference type="PATRIC" id="fig|1348774.3.peg.3278"/>
<dbReference type="RefSeq" id="WP_047822294.1">
    <property type="nucleotide sequence ID" value="NZ_CP011770.1"/>
</dbReference>
<accession>A0A0G3XKG4</accession>
<dbReference type="OrthoDB" id="7410629at2"/>
<dbReference type="GO" id="GO:0004803">
    <property type="term" value="F:transposase activity"/>
    <property type="evidence" value="ECO:0007669"/>
    <property type="project" value="InterPro"/>
</dbReference>
<dbReference type="AlphaFoldDB" id="A0A0G3XKG4"/>
<dbReference type="PANTHER" id="PTHR33055:SF3">
    <property type="entry name" value="PUTATIVE TRANSPOSASE FOR IS117-RELATED"/>
    <property type="match status" value="1"/>
</dbReference>
<organism evidence="4 5">
    <name type="scientific">Croceicoccus naphthovorans</name>
    <dbReference type="NCBI Taxonomy" id="1348774"/>
    <lineage>
        <taxon>Bacteria</taxon>
        <taxon>Pseudomonadati</taxon>
        <taxon>Pseudomonadota</taxon>
        <taxon>Alphaproteobacteria</taxon>
        <taxon>Sphingomonadales</taxon>
        <taxon>Erythrobacteraceae</taxon>
        <taxon>Croceicoccus</taxon>
    </lineage>
</organism>
<protein>
    <submittedName>
        <fullName evidence="4">Transposase</fullName>
    </submittedName>
</protein>
<reference evidence="4 5" key="1">
    <citation type="submission" date="2015-06" db="EMBL/GenBank/DDBJ databases">
        <authorList>
            <person name="Zeng Y."/>
            <person name="Huang Y."/>
        </authorList>
    </citation>
    <scope>NUCLEOTIDE SEQUENCE [LARGE SCALE GENOMIC DNA]</scope>
    <source>
        <strain evidence="4 5">PQ-2</strain>
    </source>
</reference>
<dbReference type="Proteomes" id="UP000035287">
    <property type="component" value="Chromosome"/>
</dbReference>
<evidence type="ECO:0000313" key="4">
    <source>
        <dbReference type="EMBL" id="AKM11069.1"/>
    </source>
</evidence>
<sequence length="357" mass="40185">MQYHAALDTSATTTAICVVKAKDGEIALETSVTTDPEAIWQALEPYANRLLLVGHEATSWSAWLHRELEKHGIPMVLLETHHAARMLDAQRNKTDKNDARGLAQLVRSGWFKQVHAKSERANRMKLLLAHRRTLKRKLLDIENEVRQSLKMFGLMVGPRVQRSTFCNRVRELVAGDPLLQVLSESMLTCWQVLWDQYRELHKMLVQLVGQEELCRRWCEIPGVGPVTAMTFMAAVDDPHRFAKSKTLGAHFGLTPKREQSGTSVDRDGHISRRGDGEVRTALYEAASGMLTRSKQHSTLKAWGMKIATKRGHKRAVVAVARKLAVIMHRMWIDGSRFRFSAANDQPESSGNAVAVQA</sequence>
<dbReference type="NCBIfam" id="NF033542">
    <property type="entry name" value="transpos_IS110"/>
    <property type="match status" value="1"/>
</dbReference>
<feature type="domain" description="Transposase IS110-like N-terminal" evidence="2">
    <location>
        <begin position="6"/>
        <end position="150"/>
    </location>
</feature>
<dbReference type="PANTHER" id="PTHR33055">
    <property type="entry name" value="TRANSPOSASE FOR INSERTION SEQUENCE ELEMENT IS1111A"/>
    <property type="match status" value="1"/>
</dbReference>
<dbReference type="Pfam" id="PF01548">
    <property type="entry name" value="DEDD_Tnp_IS110"/>
    <property type="match status" value="1"/>
</dbReference>
<evidence type="ECO:0000259" key="2">
    <source>
        <dbReference type="Pfam" id="PF01548"/>
    </source>
</evidence>
<evidence type="ECO:0000259" key="3">
    <source>
        <dbReference type="Pfam" id="PF02371"/>
    </source>
</evidence>
<dbReference type="STRING" id="1348774.AB433_15585"/>
<dbReference type="Pfam" id="PF02371">
    <property type="entry name" value="Transposase_20"/>
    <property type="match status" value="1"/>
</dbReference>
<proteinExistence type="predicted"/>
<dbReference type="EMBL" id="CP011770">
    <property type="protein sequence ID" value="AKM11069.1"/>
    <property type="molecule type" value="Genomic_DNA"/>
</dbReference>
<feature type="compositionally biased region" description="Basic and acidic residues" evidence="1">
    <location>
        <begin position="255"/>
        <end position="272"/>
    </location>
</feature>
<dbReference type="InterPro" id="IPR003346">
    <property type="entry name" value="Transposase_20"/>
</dbReference>
<dbReference type="GO" id="GO:0006313">
    <property type="term" value="P:DNA transposition"/>
    <property type="evidence" value="ECO:0007669"/>
    <property type="project" value="InterPro"/>
</dbReference>
<feature type="region of interest" description="Disordered" evidence="1">
    <location>
        <begin position="253"/>
        <end position="272"/>
    </location>
</feature>
<name>A0A0G3XKG4_9SPHN</name>
<evidence type="ECO:0000256" key="1">
    <source>
        <dbReference type="SAM" id="MobiDB-lite"/>
    </source>
</evidence>
<keyword evidence="5" id="KW-1185">Reference proteome</keyword>
<gene>
    <name evidence="4" type="ORF">AB433_15585</name>
</gene>